<dbReference type="GO" id="GO:0005737">
    <property type="term" value="C:cytoplasm"/>
    <property type="evidence" value="ECO:0007669"/>
    <property type="project" value="TreeGrafter"/>
</dbReference>
<comment type="catalytic activity">
    <reaction evidence="10">
        <text>2-oxo-ATP + H2O = 2-oxo-AMP + diphosphate + H(+)</text>
        <dbReference type="Rhea" id="RHEA:67392"/>
        <dbReference type="ChEBI" id="CHEBI:15377"/>
        <dbReference type="ChEBI" id="CHEBI:15378"/>
        <dbReference type="ChEBI" id="CHEBI:33019"/>
        <dbReference type="ChEBI" id="CHEBI:71395"/>
        <dbReference type="ChEBI" id="CHEBI:172878"/>
    </reaction>
    <physiologicalReaction direction="left-to-right" evidence="10">
        <dbReference type="Rhea" id="RHEA:67393"/>
    </physiologicalReaction>
</comment>
<dbReference type="Pfam" id="PF00293">
    <property type="entry name" value="NUDIX"/>
    <property type="match status" value="1"/>
</dbReference>
<protein>
    <recommendedName>
        <fullName evidence="12">Oxidized purine nucleoside triphosphate hydrolase</fullName>
        <ecNumber evidence="11">3.6.1.56</ecNumber>
    </recommendedName>
    <alternativeName>
        <fullName evidence="16">2-hydroxy-dATP diphosphatase</fullName>
    </alternativeName>
    <alternativeName>
        <fullName evidence="15">7,8-dihydro-8-oxoguanine triphosphatase</fullName>
    </alternativeName>
    <alternativeName>
        <fullName evidence="14">8-oxo-dGTPase</fullName>
    </alternativeName>
    <alternativeName>
        <fullName evidence="17">Methylated purine nucleoside triphosphate hydrolase</fullName>
    </alternativeName>
    <alternativeName>
        <fullName evidence="13">Nucleoside diphosphate-linked moiety X motif 1</fullName>
    </alternativeName>
</protein>
<evidence type="ECO:0000256" key="10">
    <source>
        <dbReference type="ARBA" id="ARBA00024596"/>
    </source>
</evidence>
<evidence type="ECO:0000256" key="2">
    <source>
        <dbReference type="ARBA" id="ARBA00005582"/>
    </source>
</evidence>
<evidence type="ECO:0000313" key="24">
    <source>
        <dbReference type="WBParaSite" id="TREG1_64350.2"/>
    </source>
</evidence>
<evidence type="ECO:0000256" key="14">
    <source>
        <dbReference type="ARBA" id="ARBA00030634"/>
    </source>
</evidence>
<reference evidence="24 25" key="2">
    <citation type="submission" date="2023-11" db="UniProtKB">
        <authorList>
            <consortium name="WormBaseParasite"/>
        </authorList>
    </citation>
    <scope>IDENTIFICATION</scope>
</reference>
<evidence type="ECO:0000313" key="23">
    <source>
        <dbReference type="Proteomes" id="UP000050795"/>
    </source>
</evidence>
<dbReference type="GO" id="GO:0008413">
    <property type="term" value="F:8-oxo-7,8-dihydroguanosine triphosphate pyrophosphatase activity"/>
    <property type="evidence" value="ECO:0007669"/>
    <property type="project" value="InterPro"/>
</dbReference>
<comment type="catalytic activity">
    <reaction evidence="8">
        <text>2-oxo-dATP + H2O = 2-oxo-dAMP + diphosphate + H(+)</text>
        <dbReference type="Rhea" id="RHEA:31583"/>
        <dbReference type="ChEBI" id="CHEBI:15377"/>
        <dbReference type="ChEBI" id="CHEBI:15378"/>
        <dbReference type="ChEBI" id="CHEBI:33019"/>
        <dbReference type="ChEBI" id="CHEBI:63212"/>
        <dbReference type="ChEBI" id="CHEBI:77897"/>
        <dbReference type="EC" id="3.6.1.56"/>
    </reaction>
    <physiologicalReaction direction="left-to-right" evidence="8">
        <dbReference type="Rhea" id="RHEA:31584"/>
    </physiologicalReaction>
</comment>
<comment type="similarity">
    <text evidence="2">Belongs to the Nudix hydrolase family.</text>
</comment>
<dbReference type="GO" id="GO:0008828">
    <property type="term" value="F:dATP diphosphatase activity"/>
    <property type="evidence" value="ECO:0007669"/>
    <property type="project" value="UniProtKB-EC"/>
</dbReference>
<keyword evidence="5" id="KW-0378">Hydrolase</keyword>
<dbReference type="GO" id="GO:0046872">
    <property type="term" value="F:metal ion binding"/>
    <property type="evidence" value="ECO:0007669"/>
    <property type="project" value="UniProtKB-KW"/>
</dbReference>
<comment type="catalytic activity">
    <reaction evidence="7">
        <text>8-oxo-dATP + H2O = 8-oxo-dAMP + diphosphate + H(+)</text>
        <dbReference type="Rhea" id="RHEA:65396"/>
        <dbReference type="ChEBI" id="CHEBI:15377"/>
        <dbReference type="ChEBI" id="CHEBI:15378"/>
        <dbReference type="ChEBI" id="CHEBI:33019"/>
        <dbReference type="ChEBI" id="CHEBI:71361"/>
        <dbReference type="ChEBI" id="CHEBI:172871"/>
    </reaction>
    <physiologicalReaction direction="left-to-right" evidence="7">
        <dbReference type="Rhea" id="RHEA:65397"/>
    </physiologicalReaction>
</comment>
<dbReference type="InterPro" id="IPR015797">
    <property type="entry name" value="NUDIX_hydrolase-like_dom_sf"/>
</dbReference>
<evidence type="ECO:0000256" key="18">
    <source>
        <dbReference type="ARBA" id="ARBA00048002"/>
    </source>
</evidence>
<dbReference type="PROSITE" id="PS51462">
    <property type="entry name" value="NUDIX"/>
    <property type="match status" value="1"/>
</dbReference>
<evidence type="ECO:0000256" key="7">
    <source>
        <dbReference type="ARBA" id="ARBA00024448"/>
    </source>
</evidence>
<evidence type="ECO:0000256" key="1">
    <source>
        <dbReference type="ARBA" id="ARBA00001946"/>
    </source>
</evidence>
<evidence type="ECO:0000259" key="22">
    <source>
        <dbReference type="PROSITE" id="PS51462"/>
    </source>
</evidence>
<evidence type="ECO:0000256" key="16">
    <source>
        <dbReference type="ARBA" id="ARBA00031927"/>
    </source>
</evidence>
<evidence type="ECO:0000256" key="19">
    <source>
        <dbReference type="ARBA" id="ARBA00048894"/>
    </source>
</evidence>
<dbReference type="GO" id="GO:0042262">
    <property type="term" value="P:DNA protection"/>
    <property type="evidence" value="ECO:0007669"/>
    <property type="project" value="InterPro"/>
</dbReference>
<keyword evidence="4" id="KW-0479">Metal-binding</keyword>
<evidence type="ECO:0000256" key="12">
    <source>
        <dbReference type="ARBA" id="ARBA00026218"/>
    </source>
</evidence>
<dbReference type="Proteomes" id="UP000050795">
    <property type="component" value="Unassembled WGS sequence"/>
</dbReference>
<evidence type="ECO:0000256" key="13">
    <source>
        <dbReference type="ARBA" id="ARBA00029673"/>
    </source>
</evidence>
<evidence type="ECO:0000313" key="25">
    <source>
        <dbReference type="WBParaSite" id="TREG1_64350.3"/>
    </source>
</evidence>
<evidence type="ECO:0000256" key="11">
    <source>
        <dbReference type="ARBA" id="ARBA00026103"/>
    </source>
</evidence>
<sequence>MSSKTKFRKHYTCYMPVSQEEITSFSSRWTNRKLYTLMFVVYTPDESSKERPLVINDSGCEVHPEELCTNDENTSWLLLGLKQRGFGKGRWNGFGGKVQSDDANPKAAALRELEEESGLVITASAVEDVGRLWFTFTETTECMEVHVFICRKWMPKHCGDTVNWPCYTEEMHPFWFPLTTNKDSTVDTNYLPYNHMWPDDKIWLRYILQGNLLLGWFHFTQILNLSNVSNQNLTDCSTETRGLPIDPYEVPAYHLDIFTDKNEIASNGDNNSNHSNLQWIIDHLGLDKCDEKLKLWMNFPLNQVSAMPIISSMLIKTLNYPLKDNT</sequence>
<evidence type="ECO:0000256" key="4">
    <source>
        <dbReference type="ARBA" id="ARBA00022723"/>
    </source>
</evidence>
<dbReference type="WBParaSite" id="TREG1_64350.2">
    <property type="protein sequence ID" value="TREG1_64350.2"/>
    <property type="gene ID" value="TREG1_64350"/>
</dbReference>
<accession>A0AA85JXL9</accession>
<comment type="function">
    <text evidence="21">Oxidized purine nucleoside triphosphate hydrolase which is a prominent sanitizer of the oxidized nucleotide pool. Catalyzes the hydrolysis of 2-oxo-dATP (2-hydroxy-dATP) into 2-oxo-dAMP. Also has a significant hydrolase activity toward 2-oxo-ATP, 8-oxo-dGTP and 8-oxo-dATP. Through the hydrolysis of oxidized purine nucleoside triphosphates, prevents their incorporation into DNA and the subsequent transversions A:T to C:G and G:C to T:A. Also catalyzes the hydrolysis of methylated purine nucleoside triphosphate preventing their integration into DNA. Through this antimutagenic activity protects cells from oxidative stress.</text>
</comment>
<evidence type="ECO:0000256" key="6">
    <source>
        <dbReference type="ARBA" id="ARBA00022842"/>
    </source>
</evidence>
<comment type="subunit">
    <text evidence="3">Monomer.</text>
</comment>
<feature type="domain" description="Nudix hydrolase" evidence="22">
    <location>
        <begin position="34"/>
        <end position="206"/>
    </location>
</feature>
<dbReference type="CDD" id="cd03427">
    <property type="entry name" value="NUDIX_MTH1_Nudt1"/>
    <property type="match status" value="1"/>
</dbReference>
<dbReference type="WBParaSite" id="TREG1_64350.3">
    <property type="protein sequence ID" value="TREG1_64350.3"/>
    <property type="gene ID" value="TREG1_64350"/>
</dbReference>
<comment type="catalytic activity">
    <reaction evidence="9">
        <text>8-oxo-dGTP + H2O = 8-oxo-dGMP + diphosphate + H(+)</text>
        <dbReference type="Rhea" id="RHEA:31575"/>
        <dbReference type="ChEBI" id="CHEBI:15377"/>
        <dbReference type="ChEBI" id="CHEBI:15378"/>
        <dbReference type="ChEBI" id="CHEBI:33019"/>
        <dbReference type="ChEBI" id="CHEBI:63224"/>
        <dbReference type="ChEBI" id="CHEBI:77896"/>
    </reaction>
    <physiologicalReaction direction="left-to-right" evidence="9">
        <dbReference type="Rhea" id="RHEA:31576"/>
    </physiologicalReaction>
</comment>
<dbReference type="PANTHER" id="PTHR43758">
    <property type="entry name" value="7,8-DIHYDRO-8-OXOGUANINE TRIPHOSPHATASE"/>
    <property type="match status" value="1"/>
</dbReference>
<evidence type="ECO:0000256" key="9">
    <source>
        <dbReference type="ARBA" id="ARBA00024486"/>
    </source>
</evidence>
<proteinExistence type="inferred from homology"/>
<dbReference type="EC" id="3.6.1.56" evidence="11"/>
<keyword evidence="6" id="KW-0460">Magnesium</keyword>
<dbReference type="SUPFAM" id="SSF55811">
    <property type="entry name" value="Nudix"/>
    <property type="match status" value="1"/>
</dbReference>
<dbReference type="PRINTS" id="PR01403">
    <property type="entry name" value="8OXTPHPHTASE"/>
</dbReference>
<keyword evidence="23" id="KW-1185">Reference proteome</keyword>
<dbReference type="PANTHER" id="PTHR43758:SF2">
    <property type="entry name" value="OXIDIZED PURINE NUCLEOSIDE TRIPHOSPHATE HYDROLASE"/>
    <property type="match status" value="1"/>
</dbReference>
<dbReference type="InterPro" id="IPR000086">
    <property type="entry name" value="NUDIX_hydrolase_dom"/>
</dbReference>
<comment type="cofactor">
    <cofactor evidence="1">
        <name>Mg(2+)</name>
        <dbReference type="ChEBI" id="CHEBI:18420"/>
    </cofactor>
</comment>
<evidence type="ECO:0000256" key="8">
    <source>
        <dbReference type="ARBA" id="ARBA00024459"/>
    </source>
</evidence>
<comment type="catalytic activity">
    <reaction evidence="20">
        <text>N(6)-methyl-dATP + H2O = N(6)-methyl-dAMP + diphosphate + H(+)</text>
        <dbReference type="Rhea" id="RHEA:67604"/>
        <dbReference type="ChEBI" id="CHEBI:15377"/>
        <dbReference type="ChEBI" id="CHEBI:15378"/>
        <dbReference type="ChEBI" id="CHEBI:33019"/>
        <dbReference type="ChEBI" id="CHEBI:169976"/>
        <dbReference type="ChEBI" id="CHEBI:172872"/>
    </reaction>
    <physiologicalReaction direction="left-to-right" evidence="20">
        <dbReference type="Rhea" id="RHEA:67605"/>
    </physiologicalReaction>
</comment>
<comment type="catalytic activity">
    <reaction evidence="18">
        <text>N(6)-methyl-ATP + H2O = N(6)-methyl-AMP + diphosphate + H(+)</text>
        <dbReference type="Rhea" id="RHEA:67608"/>
        <dbReference type="ChEBI" id="CHEBI:15377"/>
        <dbReference type="ChEBI" id="CHEBI:15378"/>
        <dbReference type="ChEBI" id="CHEBI:33019"/>
        <dbReference type="ChEBI" id="CHEBI:144842"/>
        <dbReference type="ChEBI" id="CHEBI:172873"/>
    </reaction>
    <physiologicalReaction direction="left-to-right" evidence="18">
        <dbReference type="Rhea" id="RHEA:67609"/>
    </physiologicalReaction>
</comment>
<evidence type="ECO:0000256" key="5">
    <source>
        <dbReference type="ARBA" id="ARBA00022801"/>
    </source>
</evidence>
<evidence type="ECO:0000256" key="17">
    <source>
        <dbReference type="ARBA" id="ARBA00032071"/>
    </source>
</evidence>
<dbReference type="InterPro" id="IPR003563">
    <property type="entry name" value="8ODP"/>
</dbReference>
<reference evidence="23" key="1">
    <citation type="submission" date="2022-06" db="EMBL/GenBank/DDBJ databases">
        <authorList>
            <person name="Berger JAMES D."/>
            <person name="Berger JAMES D."/>
        </authorList>
    </citation>
    <scope>NUCLEOTIDE SEQUENCE [LARGE SCALE GENOMIC DNA]</scope>
</reference>
<organism evidence="23 25">
    <name type="scientific">Trichobilharzia regenti</name>
    <name type="common">Nasal bird schistosome</name>
    <dbReference type="NCBI Taxonomy" id="157069"/>
    <lineage>
        <taxon>Eukaryota</taxon>
        <taxon>Metazoa</taxon>
        <taxon>Spiralia</taxon>
        <taxon>Lophotrochozoa</taxon>
        <taxon>Platyhelminthes</taxon>
        <taxon>Trematoda</taxon>
        <taxon>Digenea</taxon>
        <taxon>Strigeidida</taxon>
        <taxon>Schistosomatoidea</taxon>
        <taxon>Schistosomatidae</taxon>
        <taxon>Trichobilharzia</taxon>
    </lineage>
</organism>
<evidence type="ECO:0000256" key="20">
    <source>
        <dbReference type="ARBA" id="ARBA00049032"/>
    </source>
</evidence>
<dbReference type="AlphaFoldDB" id="A0AA85JXL9"/>
<comment type="catalytic activity">
    <reaction evidence="19">
        <text>O(6)-methyl-dGTP + H2O = O(6)-methyl-dGMP + diphosphate + H(+)</text>
        <dbReference type="Rhea" id="RHEA:67600"/>
        <dbReference type="ChEBI" id="CHEBI:15377"/>
        <dbReference type="ChEBI" id="CHEBI:15378"/>
        <dbReference type="ChEBI" id="CHEBI:33019"/>
        <dbReference type="ChEBI" id="CHEBI:169974"/>
        <dbReference type="ChEBI" id="CHEBI:169975"/>
    </reaction>
    <physiologicalReaction direction="left-to-right" evidence="19">
        <dbReference type="Rhea" id="RHEA:67601"/>
    </physiologicalReaction>
</comment>
<evidence type="ECO:0000256" key="15">
    <source>
        <dbReference type="ARBA" id="ARBA00030682"/>
    </source>
</evidence>
<name>A0AA85JXL9_TRIRE</name>
<evidence type="ECO:0000256" key="3">
    <source>
        <dbReference type="ARBA" id="ARBA00011245"/>
    </source>
</evidence>
<dbReference type="Gene3D" id="3.90.79.10">
    <property type="entry name" value="Nucleoside Triphosphate Pyrophosphohydrolase"/>
    <property type="match status" value="1"/>
</dbReference>
<evidence type="ECO:0000256" key="21">
    <source>
        <dbReference type="ARBA" id="ARBA00053094"/>
    </source>
</evidence>